<feature type="transmembrane region" description="Helical" evidence="5">
    <location>
        <begin position="46"/>
        <end position="69"/>
    </location>
</feature>
<gene>
    <name evidence="7" type="ORF">NITLEN_10316</name>
</gene>
<dbReference type="Proteomes" id="UP000248168">
    <property type="component" value="Unassembled WGS sequence"/>
</dbReference>
<feature type="domain" description="Fatty acid hydroxylase" evidence="6">
    <location>
        <begin position="88"/>
        <end position="224"/>
    </location>
</feature>
<evidence type="ECO:0000313" key="7">
    <source>
        <dbReference type="EMBL" id="SPP63230.1"/>
    </source>
</evidence>
<feature type="transmembrane region" description="Helical" evidence="5">
    <location>
        <begin position="146"/>
        <end position="171"/>
    </location>
</feature>
<dbReference type="InterPro" id="IPR050307">
    <property type="entry name" value="Sterol_Desaturase_Related"/>
</dbReference>
<keyword evidence="3 5" id="KW-1133">Transmembrane helix</keyword>
<protein>
    <submittedName>
        <fullName evidence="7">Sterol desaturase-related protein</fullName>
    </submittedName>
</protein>
<accession>A0A330L0H1</accession>
<name>A0A330L0H1_9BACT</name>
<dbReference type="GO" id="GO:0008610">
    <property type="term" value="P:lipid biosynthetic process"/>
    <property type="evidence" value="ECO:0007669"/>
    <property type="project" value="InterPro"/>
</dbReference>
<evidence type="ECO:0000256" key="2">
    <source>
        <dbReference type="ARBA" id="ARBA00022692"/>
    </source>
</evidence>
<reference evidence="8" key="1">
    <citation type="submission" date="2018-04" db="EMBL/GenBank/DDBJ databases">
        <authorList>
            <person name="Lucker S."/>
            <person name="Sakoula D."/>
        </authorList>
    </citation>
    <scope>NUCLEOTIDE SEQUENCE [LARGE SCALE GENOMIC DNA]</scope>
</reference>
<evidence type="ECO:0000313" key="8">
    <source>
        <dbReference type="Proteomes" id="UP000248168"/>
    </source>
</evidence>
<keyword evidence="8" id="KW-1185">Reference proteome</keyword>
<dbReference type="Pfam" id="PF04116">
    <property type="entry name" value="FA_hydroxylase"/>
    <property type="match status" value="1"/>
</dbReference>
<evidence type="ECO:0000256" key="3">
    <source>
        <dbReference type="ARBA" id="ARBA00022989"/>
    </source>
</evidence>
<evidence type="ECO:0000259" key="6">
    <source>
        <dbReference type="Pfam" id="PF04116"/>
    </source>
</evidence>
<proteinExistence type="predicted"/>
<feature type="transmembrane region" description="Helical" evidence="5">
    <location>
        <begin position="6"/>
        <end position="25"/>
    </location>
</feature>
<sequence>MGSEVLFRVGSYLSVLAIMATWEVLAPRRPLTASKLCRWGGNLTIVILNTAIARLFFMGGVVAVAAMAQARGWGLLNLIDVPAWLEIAIAIVALDFVIYWQHQVFHYVPILWRFHMMHHSDLDLDVSSGVRFHPVEIVISTMVKAAAVLALGVAPLAVVIFEIVLNATALFNHSNVRMPVSLDRVLRWFVVTPDMHRIHHSVDVRETNSNYGFNVPWWDRLFGTYCAEPALGQLGMKIGLEHLGPPVCLNLFMMLRFPFVAQLGRYAGRAQP</sequence>
<organism evidence="7 8">
    <name type="scientific">Nitrospira lenta</name>
    <dbReference type="NCBI Taxonomy" id="1436998"/>
    <lineage>
        <taxon>Bacteria</taxon>
        <taxon>Pseudomonadati</taxon>
        <taxon>Nitrospirota</taxon>
        <taxon>Nitrospiria</taxon>
        <taxon>Nitrospirales</taxon>
        <taxon>Nitrospiraceae</taxon>
        <taxon>Nitrospira</taxon>
    </lineage>
</organism>
<comment type="subcellular location">
    <subcellularLocation>
        <location evidence="1">Membrane</location>
    </subcellularLocation>
</comment>
<dbReference type="AlphaFoldDB" id="A0A330L0H1"/>
<dbReference type="GO" id="GO:0016020">
    <property type="term" value="C:membrane"/>
    <property type="evidence" value="ECO:0007669"/>
    <property type="project" value="UniProtKB-SubCell"/>
</dbReference>
<dbReference type="InParanoid" id="A0A330L0H1"/>
<dbReference type="EMBL" id="OUNR01000001">
    <property type="protein sequence ID" value="SPP63230.1"/>
    <property type="molecule type" value="Genomic_DNA"/>
</dbReference>
<dbReference type="PANTHER" id="PTHR11863">
    <property type="entry name" value="STEROL DESATURASE"/>
    <property type="match status" value="1"/>
</dbReference>
<dbReference type="OrthoDB" id="5291790at2"/>
<evidence type="ECO:0000256" key="5">
    <source>
        <dbReference type="SAM" id="Phobius"/>
    </source>
</evidence>
<dbReference type="InterPro" id="IPR006694">
    <property type="entry name" value="Fatty_acid_hydroxylase"/>
</dbReference>
<keyword evidence="2 5" id="KW-0812">Transmembrane</keyword>
<evidence type="ECO:0000256" key="4">
    <source>
        <dbReference type="ARBA" id="ARBA00023136"/>
    </source>
</evidence>
<dbReference type="GO" id="GO:0005506">
    <property type="term" value="F:iron ion binding"/>
    <property type="evidence" value="ECO:0007669"/>
    <property type="project" value="InterPro"/>
</dbReference>
<keyword evidence="4 5" id="KW-0472">Membrane</keyword>
<evidence type="ECO:0000256" key="1">
    <source>
        <dbReference type="ARBA" id="ARBA00004370"/>
    </source>
</evidence>
<dbReference type="GO" id="GO:0016491">
    <property type="term" value="F:oxidoreductase activity"/>
    <property type="evidence" value="ECO:0007669"/>
    <property type="project" value="InterPro"/>
</dbReference>
<feature type="transmembrane region" description="Helical" evidence="5">
    <location>
        <begin position="81"/>
        <end position="100"/>
    </location>
</feature>